<dbReference type="Gene3D" id="3.40.50.970">
    <property type="match status" value="1"/>
</dbReference>
<dbReference type="EC" id="1.2.7.1" evidence="4"/>
<dbReference type="Proteomes" id="UP000008139">
    <property type="component" value="Chromosome"/>
</dbReference>
<feature type="domain" description="Pyruvate flavodoxin/ferredoxin oxidoreductase pyrimidine binding" evidence="2">
    <location>
        <begin position="15"/>
        <end position="239"/>
    </location>
</feature>
<evidence type="ECO:0000313" key="4">
    <source>
        <dbReference type="EMBL" id="AEA33559.1"/>
    </source>
</evidence>
<dbReference type="Pfam" id="PF01855">
    <property type="entry name" value="POR_N"/>
    <property type="match status" value="1"/>
</dbReference>
<dbReference type="Gene3D" id="3.40.50.920">
    <property type="match status" value="1"/>
</dbReference>
<name>F2LUV4_HIPMA</name>
<reference evidence="4 5" key="1">
    <citation type="journal article" date="2011" name="Stand. Genomic Sci.">
        <title>Complete genome sequence of the thermophilic sulfur-reducer Hippea maritima type strain (MH(2)).</title>
        <authorList>
            <person name="Huntemann M."/>
            <person name="Lu M."/>
            <person name="Nolan M."/>
            <person name="Lapidus A."/>
            <person name="Lucas S."/>
            <person name="Hammon N."/>
            <person name="Deshpande S."/>
            <person name="Cheng J.F."/>
            <person name="Tapia R."/>
            <person name="Han C."/>
            <person name="Goodwin L."/>
            <person name="Pitluck S."/>
            <person name="Liolios K."/>
            <person name="Pagani I."/>
            <person name="Ivanova N."/>
            <person name="Ovchinikova G."/>
            <person name="Pati A."/>
            <person name="Chen A."/>
            <person name="Palaniappan K."/>
            <person name="Land M."/>
            <person name="Hauser L."/>
            <person name="Jeffries C.D."/>
            <person name="Detter J.C."/>
            <person name="Brambilla E.M."/>
            <person name="Rohde M."/>
            <person name="Spring S."/>
            <person name="Goker M."/>
            <person name="Woyke T."/>
            <person name="Bristow J."/>
            <person name="Eisen J.A."/>
            <person name="Markowitz V."/>
            <person name="Hugenholtz P."/>
            <person name="Kyrpides N.C."/>
            <person name="Klenk H.P."/>
            <person name="Mavromatis K."/>
        </authorList>
    </citation>
    <scope>NUCLEOTIDE SEQUENCE [LARGE SCALE GENOMIC DNA]</scope>
    <source>
        <strain evidence="5">ATCC 700847 / DSM 10411 / MH2</strain>
    </source>
</reference>
<keyword evidence="4" id="KW-0670">Pyruvate</keyword>
<keyword evidence="5" id="KW-1185">Reference proteome</keyword>
<keyword evidence="1 4" id="KW-0560">Oxidoreductase</keyword>
<gene>
    <name evidence="4" type="ordered locus">Hipma_0589</name>
</gene>
<evidence type="ECO:0000259" key="2">
    <source>
        <dbReference type="Pfam" id="PF01855"/>
    </source>
</evidence>
<evidence type="ECO:0000259" key="3">
    <source>
        <dbReference type="Pfam" id="PF17147"/>
    </source>
</evidence>
<dbReference type="InterPro" id="IPR033412">
    <property type="entry name" value="PFOR_II"/>
</dbReference>
<organism evidence="4 5">
    <name type="scientific">Hippea maritima (strain ATCC 700847 / DSM 10411 / MH2)</name>
    <dbReference type="NCBI Taxonomy" id="760142"/>
    <lineage>
        <taxon>Bacteria</taxon>
        <taxon>Pseudomonadati</taxon>
        <taxon>Campylobacterota</taxon>
        <taxon>Desulfurellia</taxon>
        <taxon>Desulfurellales</taxon>
        <taxon>Hippeaceae</taxon>
        <taxon>Hippea</taxon>
    </lineage>
</organism>
<dbReference type="FunFam" id="3.40.50.970:FF:000012">
    <property type="entry name" value="Pyruvate:ferredoxin (Flavodoxin) oxidoreductase"/>
    <property type="match status" value="1"/>
</dbReference>
<dbReference type="InParanoid" id="F2LUV4"/>
<dbReference type="InterPro" id="IPR002880">
    <property type="entry name" value="Pyrv_Fd/Flavodoxin_OxRdtase_N"/>
</dbReference>
<feature type="domain" description="Pyruvate:ferredoxin oxidoreductase core" evidence="3">
    <location>
        <begin position="262"/>
        <end position="366"/>
    </location>
</feature>
<dbReference type="OrthoDB" id="9794954at2"/>
<accession>F2LUV4</accession>
<dbReference type="CDD" id="cd07034">
    <property type="entry name" value="TPP_PYR_PFOR_IOR-alpha_like"/>
    <property type="match status" value="1"/>
</dbReference>
<dbReference type="KEGG" id="hmr:Hipma_0589"/>
<dbReference type="GO" id="GO:0019164">
    <property type="term" value="F:pyruvate synthase activity"/>
    <property type="evidence" value="ECO:0007669"/>
    <property type="project" value="UniProtKB-EC"/>
</dbReference>
<dbReference type="RefSeq" id="WP_013681600.1">
    <property type="nucleotide sequence ID" value="NC_015318.1"/>
</dbReference>
<dbReference type="EMBL" id="CP002606">
    <property type="protein sequence ID" value="AEA33559.1"/>
    <property type="molecule type" value="Genomic_DNA"/>
</dbReference>
<dbReference type="GO" id="GO:0006979">
    <property type="term" value="P:response to oxidative stress"/>
    <property type="evidence" value="ECO:0007669"/>
    <property type="project" value="TreeGrafter"/>
</dbReference>
<evidence type="ECO:0000313" key="5">
    <source>
        <dbReference type="Proteomes" id="UP000008139"/>
    </source>
</evidence>
<reference evidence="5" key="2">
    <citation type="submission" date="2011-03" db="EMBL/GenBank/DDBJ databases">
        <title>The complete genome of Hippea maritima DSM 10411.</title>
        <authorList>
            <consortium name="US DOE Joint Genome Institute (JGI-PGF)"/>
            <person name="Lucas S."/>
            <person name="Copeland A."/>
            <person name="Lapidus A."/>
            <person name="Bruce D."/>
            <person name="Goodwin L."/>
            <person name="Pitluck S."/>
            <person name="Peters L."/>
            <person name="Kyrpides N."/>
            <person name="Mavromatis K."/>
            <person name="Pagani I."/>
            <person name="Ivanova N."/>
            <person name="Mikhailova N."/>
            <person name="Lu M."/>
            <person name="Detter J.C."/>
            <person name="Tapia R."/>
            <person name="Han C."/>
            <person name="Land M."/>
            <person name="Hauser L."/>
            <person name="Markowitz V."/>
            <person name="Cheng J.-F."/>
            <person name="Hugenholtz P."/>
            <person name="Woyke T."/>
            <person name="Wu D."/>
            <person name="Spring S."/>
            <person name="Schroeder M."/>
            <person name="Brambilla E."/>
            <person name="Klenk H.-P."/>
            <person name="Eisen J.A."/>
        </authorList>
    </citation>
    <scope>NUCLEOTIDE SEQUENCE [LARGE SCALE GENOMIC DNA]</scope>
    <source>
        <strain evidence="5">ATCC 700847 / DSM 10411 / MH2</strain>
    </source>
</reference>
<protein>
    <submittedName>
        <fullName evidence="4">Pyruvate synthase</fullName>
        <ecNumber evidence="4">1.2.7.1</ecNumber>
    </submittedName>
</protein>
<dbReference type="InterPro" id="IPR029061">
    <property type="entry name" value="THDP-binding"/>
</dbReference>
<dbReference type="Pfam" id="PF17147">
    <property type="entry name" value="PFOR_II"/>
    <property type="match status" value="1"/>
</dbReference>
<dbReference type="eggNOG" id="COG0674">
    <property type="taxonomic scope" value="Bacteria"/>
</dbReference>
<dbReference type="InterPro" id="IPR050722">
    <property type="entry name" value="Pyruvate:ferred/Flavod_OxRd"/>
</dbReference>
<proteinExistence type="predicted"/>
<dbReference type="SUPFAM" id="SSF52518">
    <property type="entry name" value="Thiamin diphosphate-binding fold (THDP-binding)"/>
    <property type="match status" value="1"/>
</dbReference>
<dbReference type="AlphaFoldDB" id="F2LUV4"/>
<dbReference type="PANTHER" id="PTHR32154:SF0">
    <property type="entry name" value="PYRUVATE-FLAVODOXIN OXIDOREDUCTASE-RELATED"/>
    <property type="match status" value="1"/>
</dbReference>
<dbReference type="InterPro" id="IPR009014">
    <property type="entry name" value="Transketo_C/PFOR_II"/>
</dbReference>
<dbReference type="PANTHER" id="PTHR32154">
    <property type="entry name" value="PYRUVATE-FLAVODOXIN OXIDOREDUCTASE-RELATED"/>
    <property type="match status" value="1"/>
</dbReference>
<dbReference type="HOGENOM" id="CLU_002569_5_0_7"/>
<evidence type="ECO:0000256" key="1">
    <source>
        <dbReference type="ARBA" id="ARBA00023002"/>
    </source>
</evidence>
<dbReference type="SUPFAM" id="SSF52922">
    <property type="entry name" value="TK C-terminal domain-like"/>
    <property type="match status" value="1"/>
</dbReference>
<dbReference type="STRING" id="760142.Hipma_0589"/>
<dbReference type="FunFam" id="3.40.50.920:FF:000010">
    <property type="entry name" value="Pyruvate ferredoxin oxidoreductase, alpha subunit"/>
    <property type="match status" value="1"/>
</dbReference>
<sequence>MGKKVALTGNEAAAHAMRQINPDVIAAFPITPSTPVPQAVAQFIADGEMDTELVTVESEHSAMSACIGAAAAGARVMTATSANGYALMWEMLYIASGMRLPIVMAVAARALSAPLNIHGDHSDIMGGRDTGWIQLISENSQEAYDNLIQAIKIAENEKVITPALAAFDGFNVSHAIEIWELEDDAAVKEFIGKYEAKFPLLNTDDPITHGAWAPPDWYFEHKMNQLKGLLNAKDVVTQVGKDFGKAFGREYGLYEAYKLDDADFVVVAAGSVCGTTKDVVDNLRENGVKAGLLKIRLFRPFPFKDIADALQSAKAIAVLDRVSPSGAQGGPLFNEIRSALYDTDTRAPVINYTYGLGGRDTQPRHINSVYETLKKIVDTGKVEKQFDCLNLRGAWG</sequence>